<evidence type="ECO:0000256" key="2">
    <source>
        <dbReference type="ARBA" id="ARBA00003138"/>
    </source>
</evidence>
<dbReference type="SUPFAM" id="SSF53784">
    <property type="entry name" value="Phosphofructokinase"/>
    <property type="match status" value="2"/>
</dbReference>
<dbReference type="InterPro" id="IPR011183">
    <property type="entry name" value="PfpB_PPi_PFK"/>
</dbReference>
<feature type="binding site" evidence="11">
    <location>
        <begin position="308"/>
        <end position="310"/>
    </location>
    <ligand>
        <name>substrate</name>
    </ligand>
</feature>
<evidence type="ECO:0000256" key="1">
    <source>
        <dbReference type="ARBA" id="ARBA00001946"/>
    </source>
</evidence>
<comment type="subunit">
    <text evidence="11">Tetramer of two alpha (regulatory) and two beta (catalytic) chains.</text>
</comment>
<feature type="binding site" evidence="11">
    <location>
        <begin position="474"/>
        <end position="477"/>
    </location>
    <ligand>
        <name>substrate</name>
    </ligand>
</feature>
<evidence type="ECO:0000256" key="9">
    <source>
        <dbReference type="ARBA" id="ARBA00023152"/>
    </source>
</evidence>
<feature type="domain" description="Phosphofructokinase" evidence="12">
    <location>
        <begin position="96"/>
        <end position="251"/>
    </location>
</feature>
<dbReference type="InterPro" id="IPR022953">
    <property type="entry name" value="ATP_PFK"/>
</dbReference>
<evidence type="ECO:0000256" key="3">
    <source>
        <dbReference type="ARBA" id="ARBA00022490"/>
    </source>
</evidence>
<feature type="site" description="Important for catalytic activity and substrate specificity; stabilizes the transition state when the phosphoryl donor is PPi; prevents ATP from binding by mimicking the alpha-phosphate group of ATP" evidence="11">
    <location>
        <position position="197"/>
    </location>
</feature>
<comment type="function">
    <text evidence="2">Catalyzes the phosphorylation of D-fructose 6-phosphate, the first committing step of glycolysis. Uses inorganic phosphate (PPi) as phosphoryl donor instead of ATP like common ATP-dependent phosphofructokinases (ATP-PFKs), which renders the reaction reversible, and can thus function both in glycolysis and gluconeogenesis. Consistently, PPi-PFK can replace the enzymes of both the forward (ATP-PFK) and reverse (fructose-bisphosphatase (FBPase)) reactions.</text>
</comment>
<evidence type="ECO:0000259" key="12">
    <source>
        <dbReference type="Pfam" id="PF00365"/>
    </source>
</evidence>
<comment type="pathway">
    <text evidence="11">Carbohydrate degradation; glycolysis; D-glyceraldehyde 3-phosphate and glycerone phosphate from D-glucose: step 3/4.</text>
</comment>
<feature type="binding site" evidence="11">
    <location>
        <begin position="224"/>
        <end position="226"/>
    </location>
    <ligand>
        <name>substrate</name>
    </ligand>
</feature>
<name>A0ABR0WT10_REHGL</name>
<keyword evidence="3 11" id="KW-0963">Cytoplasm</keyword>
<comment type="subcellular location">
    <subcellularLocation>
        <location evidence="11">Cytoplasm</location>
    </subcellularLocation>
</comment>
<gene>
    <name evidence="11" type="primary">PFP-BETA</name>
    <name evidence="13" type="ORF">DH2020_017241</name>
</gene>
<feature type="binding site" evidence="11">
    <location>
        <begin position="300"/>
        <end position="301"/>
    </location>
    <ligand>
        <name>substrate</name>
        <note>ligand shared between dimeric partners</note>
    </ligand>
</feature>
<comment type="similarity">
    <text evidence="11">Belongs to the phosphofructokinase type A (PFKA) family. PPi-dependent PFK group II subfamily. Clade 'Long' sub-subfamily.</text>
</comment>
<comment type="function">
    <text evidence="11">Catalytic subunit of pyrophosphate--fructose 6-phosphate 1-phosphotransferase. Catalyzes the phosphorylation of D-fructose 6-phosphate, the first committing step of glycolysis. Uses inorganic phosphate (PPi) as phosphoryl donor instead of ATP like common ATP-dependent phosphofructokinases (ATP-PFKs), which renders the reaction reversible, and can thus function both in glycolysis and gluconeogenesis.</text>
</comment>
<evidence type="ECO:0000313" key="13">
    <source>
        <dbReference type="EMBL" id="KAK6149716.1"/>
    </source>
</evidence>
<dbReference type="InterPro" id="IPR035966">
    <property type="entry name" value="PKF_sf"/>
</dbReference>
<protein>
    <recommendedName>
        <fullName evidence="11">Pyrophosphate--fructose 6-phosphate 1-phosphotransferase subunit beta</fullName>
        <shortName evidence="11">PFP</shortName>
        <ecNumber evidence="11">2.7.1.90</ecNumber>
    </recommendedName>
    <alternativeName>
        <fullName evidence="11">6-phosphofructokinase, pyrophosphate dependent</fullName>
    </alternativeName>
    <alternativeName>
        <fullName evidence="11">PPi-PFK</fullName>
    </alternativeName>
    <alternativeName>
        <fullName evidence="11">Pyrophosphate-dependent 6-phosphofructose-1-kinase</fullName>
    </alternativeName>
</protein>
<keyword evidence="9 11" id="KW-0324">Glycolysis</keyword>
<dbReference type="PIRSF" id="PIRSF005677">
    <property type="entry name" value="PPi_PFK_PfpB"/>
    <property type="match status" value="1"/>
</dbReference>
<evidence type="ECO:0000313" key="14">
    <source>
        <dbReference type="Proteomes" id="UP001318860"/>
    </source>
</evidence>
<dbReference type="PRINTS" id="PR00476">
    <property type="entry name" value="PHFRCTKINASE"/>
</dbReference>
<dbReference type="InterPro" id="IPR000023">
    <property type="entry name" value="Phosphofructokinase_dom"/>
</dbReference>
<comment type="caution">
    <text evidence="11">Lacks conserved residue(s) required for the propagation of feature annotation.</text>
</comment>
<evidence type="ECO:0000256" key="8">
    <source>
        <dbReference type="ARBA" id="ARBA00022842"/>
    </source>
</evidence>
<dbReference type="PANTHER" id="PTHR43650">
    <property type="entry name" value="PYROPHOSPHATE--FRUCTOSE 6-PHOSPHATE 1-PHOSPHOTRANSFERASE"/>
    <property type="match status" value="1"/>
</dbReference>
<sequence>MAAAVLVANGESAAVKTPSTGRLAAVYSEVQNSRLDHPLPLPSVLKNSFKIVDGPPSSAAGNPDEIAKLFPCVFGQPSANLVPGDSIDNSSGRGLKIGVVLSGGQAPGGHNVISGIFDYLQDRCKGSTLYGFRGGPAGIMKCKYVVLTPEYIYPYRNQISLSVEADRSCIIPFQFKQAEETAVKLDLDGLVVIGGDDSNTNACLLAENFRSKNLKTSVIGCPKTIDGDLKCKEVPTSFGFDTACKIVFLGKTAIRDSIPKEIRYFHFGSSILPISWVSPFREIYAEMIGNVMVDARSTGKYYHFVRLMGRAASHITLECALQTHPNITLIGEEVAAKKLTLKNVTDYIADVICKRAELGFNYGVILIPEGLIDFIPEVQQLIAELNEILAHEVVDEAGVWKQKLSPQCLELFDFLPPAIQDQLMLERDPHGNVQVAKIETEKMLIQMVETELEVRKQVSAYKGQFKGQSHFFGYEGRCGLPSNFDSTYCYALGYTAGALLQSGKTGLISSVGNLAAPVAEWTVGGTALTSLMDVERRHGKFKPVIKKAMVELEGGKISMLTRSISLYILYRKGAPFKKFASLREEWALKNRYLNPGPIQFVGPASDNVNHTLLLELGAQV</sequence>
<dbReference type="EMBL" id="JABTTQ020000009">
    <property type="protein sequence ID" value="KAK6149716.1"/>
    <property type="molecule type" value="Genomic_DNA"/>
</dbReference>
<comment type="catalytic activity">
    <reaction evidence="10 11">
        <text>beta-D-fructose 6-phosphate + diphosphate = beta-D-fructose 1,6-bisphosphate + phosphate + H(+)</text>
        <dbReference type="Rhea" id="RHEA:13613"/>
        <dbReference type="ChEBI" id="CHEBI:15378"/>
        <dbReference type="ChEBI" id="CHEBI:32966"/>
        <dbReference type="ChEBI" id="CHEBI:33019"/>
        <dbReference type="ChEBI" id="CHEBI:43474"/>
        <dbReference type="ChEBI" id="CHEBI:57634"/>
        <dbReference type="EC" id="2.7.1.90"/>
    </reaction>
</comment>
<evidence type="ECO:0000256" key="4">
    <source>
        <dbReference type="ARBA" id="ARBA00022533"/>
    </source>
</evidence>
<accession>A0ABR0WT10</accession>
<feature type="active site" description="Proton acceptor" evidence="11">
    <location>
        <position position="226"/>
    </location>
</feature>
<dbReference type="Proteomes" id="UP001318860">
    <property type="component" value="Unassembled WGS sequence"/>
</dbReference>
<evidence type="ECO:0000256" key="6">
    <source>
        <dbReference type="ARBA" id="ARBA00022723"/>
    </source>
</evidence>
<feature type="binding site" evidence="11">
    <location>
        <position position="369"/>
    </location>
    <ligand>
        <name>substrate</name>
    </ligand>
</feature>
<keyword evidence="14" id="KW-1185">Reference proteome</keyword>
<keyword evidence="8 11" id="KW-0460">Magnesium</keyword>
<dbReference type="Gene3D" id="3.40.50.460">
    <property type="entry name" value="Phosphofructokinase domain"/>
    <property type="match status" value="3"/>
</dbReference>
<evidence type="ECO:0000256" key="7">
    <source>
        <dbReference type="ARBA" id="ARBA00022777"/>
    </source>
</evidence>
<evidence type="ECO:0000256" key="5">
    <source>
        <dbReference type="ARBA" id="ARBA00022679"/>
    </source>
</evidence>
<dbReference type="Pfam" id="PF00365">
    <property type="entry name" value="PFK"/>
    <property type="match status" value="1"/>
</dbReference>
<feature type="site" description="Important for catalytic activity; stabilizes the transition state when the phosphoryl donor is PPi" evidence="11">
    <location>
        <position position="223"/>
    </location>
</feature>
<evidence type="ECO:0000256" key="11">
    <source>
        <dbReference type="HAMAP-Rule" id="MF_03185"/>
    </source>
</evidence>
<feature type="binding site" evidence="11">
    <location>
        <position position="196"/>
    </location>
    <ligand>
        <name>Mg(2+)</name>
        <dbReference type="ChEBI" id="CHEBI:18420"/>
        <note>catalytic</note>
    </ligand>
</feature>
<comment type="caution">
    <text evidence="13">The sequence shown here is derived from an EMBL/GenBank/DDBJ whole genome shotgun (WGS) entry which is preliminary data.</text>
</comment>
<feature type="binding site" evidence="11">
    <location>
        <position position="104"/>
    </location>
    <ligand>
        <name>diphosphate</name>
        <dbReference type="ChEBI" id="CHEBI:33019"/>
    </ligand>
</feature>
<comment type="cofactor">
    <cofactor evidence="1 11">
        <name>Mg(2+)</name>
        <dbReference type="ChEBI" id="CHEBI:18420"/>
    </cofactor>
</comment>
<dbReference type="HAMAP" id="MF_01980">
    <property type="entry name" value="Phosphofructokinase_II_Long"/>
    <property type="match status" value="1"/>
</dbReference>
<dbReference type="Gene3D" id="3.40.50.450">
    <property type="match status" value="1"/>
</dbReference>
<keyword evidence="7 11" id="KW-0418">Kinase</keyword>
<proteinExistence type="inferred from homology"/>
<organism evidence="13 14">
    <name type="scientific">Rehmannia glutinosa</name>
    <name type="common">Chinese foxglove</name>
    <dbReference type="NCBI Taxonomy" id="99300"/>
    <lineage>
        <taxon>Eukaryota</taxon>
        <taxon>Viridiplantae</taxon>
        <taxon>Streptophyta</taxon>
        <taxon>Embryophyta</taxon>
        <taxon>Tracheophyta</taxon>
        <taxon>Spermatophyta</taxon>
        <taxon>Magnoliopsida</taxon>
        <taxon>eudicotyledons</taxon>
        <taxon>Gunneridae</taxon>
        <taxon>Pentapetalae</taxon>
        <taxon>asterids</taxon>
        <taxon>lamiids</taxon>
        <taxon>Lamiales</taxon>
        <taxon>Orobanchaceae</taxon>
        <taxon>Rehmannieae</taxon>
        <taxon>Rehmannia</taxon>
    </lineage>
</organism>
<keyword evidence="4 11" id="KW-0021">Allosteric enzyme</keyword>
<comment type="activity regulation">
    <text evidence="11">Allosterically activated by fructose 2,6-bisphosphate.</text>
</comment>
<reference evidence="13 14" key="1">
    <citation type="journal article" date="2021" name="Comput. Struct. Biotechnol. J.">
        <title>De novo genome assembly of the potent medicinal plant Rehmannia glutinosa using nanopore technology.</title>
        <authorList>
            <person name="Ma L."/>
            <person name="Dong C."/>
            <person name="Song C."/>
            <person name="Wang X."/>
            <person name="Zheng X."/>
            <person name="Niu Y."/>
            <person name="Chen S."/>
            <person name="Feng W."/>
        </authorList>
    </citation>
    <scope>NUCLEOTIDE SEQUENCE [LARGE SCALE GENOMIC DNA]</scope>
    <source>
        <strain evidence="13">DH-2019</strain>
    </source>
</reference>
<keyword evidence="5 11" id="KW-0808">Transferase</keyword>
<keyword evidence="6 11" id="KW-0479">Metal-binding</keyword>
<evidence type="ECO:0000256" key="10">
    <source>
        <dbReference type="ARBA" id="ARBA00048072"/>
    </source>
</evidence>
<dbReference type="PANTHER" id="PTHR43650:SF1">
    <property type="entry name" value="PYROPHOSPHATE--FRUCTOSE 6-PHOSPHATE 1-PHOSPHOTRANSFERASE SUBUNIT BETA 2"/>
    <property type="match status" value="1"/>
</dbReference>
<dbReference type="EC" id="2.7.1.90" evidence="11"/>